<dbReference type="PANTHER" id="PTHR13710">
    <property type="entry name" value="DNA HELICASE RECQ FAMILY MEMBER"/>
    <property type="match status" value="1"/>
</dbReference>
<comment type="catalytic activity">
    <reaction evidence="6">
        <text>Couples ATP hydrolysis with the unwinding of duplex DNA by translocating in the 3'-5' direction.</text>
        <dbReference type="EC" id="5.6.2.4"/>
    </reaction>
</comment>
<accession>A0A4Y7PHW1</accession>
<dbReference type="Pfam" id="PF00270">
    <property type="entry name" value="DEAD"/>
    <property type="match status" value="1"/>
</dbReference>
<dbReference type="PROSITE" id="PS51192">
    <property type="entry name" value="HELICASE_ATP_BIND_1"/>
    <property type="match status" value="1"/>
</dbReference>
<comment type="similarity">
    <text evidence="1">Belongs to the helicase family. RecQ subfamily.</text>
</comment>
<evidence type="ECO:0000256" key="1">
    <source>
        <dbReference type="ARBA" id="ARBA00005446"/>
    </source>
</evidence>
<feature type="domain" description="Helicase ATP-binding" evidence="8">
    <location>
        <begin position="49"/>
        <end position="206"/>
    </location>
</feature>
<dbReference type="EC" id="5.6.2.4" evidence="7"/>
<dbReference type="Pfam" id="PF00271">
    <property type="entry name" value="Helicase_C"/>
    <property type="match status" value="1"/>
</dbReference>
<dbReference type="VEuPathDB" id="FungiDB:BD410DRAFT_733208"/>
<protein>
    <recommendedName>
        <fullName evidence="7">DNA 3'-5' helicase</fullName>
        <ecNumber evidence="7">5.6.2.4</ecNumber>
    </recommendedName>
</protein>
<keyword evidence="3" id="KW-0067">ATP-binding</keyword>
<proteinExistence type="inferred from homology"/>
<name>A0A4Y7PHW1_9AGAM</name>
<keyword evidence="10" id="KW-0378">Hydrolase</keyword>
<evidence type="ECO:0000256" key="2">
    <source>
        <dbReference type="ARBA" id="ARBA00022741"/>
    </source>
</evidence>
<reference evidence="10 11" key="1">
    <citation type="submission" date="2018-06" db="EMBL/GenBank/DDBJ databases">
        <title>A transcriptomic atlas of mushroom development highlights an independent origin of complex multicellularity.</title>
        <authorList>
            <consortium name="DOE Joint Genome Institute"/>
            <person name="Krizsan K."/>
            <person name="Almasi E."/>
            <person name="Merenyi Z."/>
            <person name="Sahu N."/>
            <person name="Viragh M."/>
            <person name="Koszo T."/>
            <person name="Mondo S."/>
            <person name="Kiss B."/>
            <person name="Balint B."/>
            <person name="Kues U."/>
            <person name="Barry K."/>
            <person name="Hegedus J.C."/>
            <person name="Henrissat B."/>
            <person name="Johnson J."/>
            <person name="Lipzen A."/>
            <person name="Ohm R."/>
            <person name="Nagy I."/>
            <person name="Pangilinan J."/>
            <person name="Yan J."/>
            <person name="Xiong Y."/>
            <person name="Grigoriev I.V."/>
            <person name="Hibbett D.S."/>
            <person name="Nagy L.G."/>
        </authorList>
    </citation>
    <scope>NUCLEOTIDE SEQUENCE [LARGE SCALE GENOMIC DNA]</scope>
    <source>
        <strain evidence="10 11">SZMC22713</strain>
    </source>
</reference>
<dbReference type="PANTHER" id="PTHR13710:SF105">
    <property type="entry name" value="ATP-DEPENDENT DNA HELICASE Q1"/>
    <property type="match status" value="1"/>
</dbReference>
<dbReference type="GO" id="GO:0005694">
    <property type="term" value="C:chromosome"/>
    <property type="evidence" value="ECO:0007669"/>
    <property type="project" value="TreeGrafter"/>
</dbReference>
<keyword evidence="2" id="KW-0547">Nucleotide-binding</keyword>
<sequence>MRATNIPGPSGHPPPPFLIVTPYYTRCLQLLLKDDTAKFRSEMQGQMVEYLARGDRHLLIVLPTGGGKTMAMALPSFIEPDGITLVVVPFVALMEDLKKRLTHWNIPWGMFGQKDADTKRVIFVSIEVAARPEFTQYSRNLGTSGLLRRIILDEAHHFLMSSHFRPAFIYLVNLIAAGCSIGFLTGSMPPEYEDELWSALGIPRHLTITLRAPSTARPEISYRFTKVDADDLEEKVVEYVNSVTLREEERGIVFCNTKAKARQMAEALGVKAYTSELKLHEKKEIMRDWLDGTHCWLVGTPAIGSGLDHAHVRYVVHVEPSYTLIDYTQETGRAGRDGKPSVAQTFHSGPPLGSADDATRFGGYEEMAAMVKAVDSCPRFHMTRFLDGKGANCPATPGAEFCGNCQKRLVRHLFFVC</sequence>
<keyword evidence="11" id="KW-1185">Reference proteome</keyword>
<dbReference type="InterPro" id="IPR014001">
    <property type="entry name" value="Helicase_ATP-bd"/>
</dbReference>
<dbReference type="InterPro" id="IPR011545">
    <property type="entry name" value="DEAD/DEAH_box_helicase_dom"/>
</dbReference>
<dbReference type="InterPro" id="IPR001650">
    <property type="entry name" value="Helicase_C-like"/>
</dbReference>
<evidence type="ECO:0000313" key="11">
    <source>
        <dbReference type="Proteomes" id="UP000294933"/>
    </source>
</evidence>
<dbReference type="AlphaFoldDB" id="A0A4Y7PHW1"/>
<dbReference type="GO" id="GO:0005737">
    <property type="term" value="C:cytoplasm"/>
    <property type="evidence" value="ECO:0007669"/>
    <property type="project" value="TreeGrafter"/>
</dbReference>
<dbReference type="OrthoDB" id="3266288at2759"/>
<evidence type="ECO:0000256" key="7">
    <source>
        <dbReference type="ARBA" id="ARBA00034808"/>
    </source>
</evidence>
<dbReference type="GO" id="GO:0016787">
    <property type="term" value="F:hydrolase activity"/>
    <property type="evidence" value="ECO:0007669"/>
    <property type="project" value="UniProtKB-KW"/>
</dbReference>
<organism evidence="10 11">
    <name type="scientific">Rickenella mellea</name>
    <dbReference type="NCBI Taxonomy" id="50990"/>
    <lineage>
        <taxon>Eukaryota</taxon>
        <taxon>Fungi</taxon>
        <taxon>Dikarya</taxon>
        <taxon>Basidiomycota</taxon>
        <taxon>Agaricomycotina</taxon>
        <taxon>Agaricomycetes</taxon>
        <taxon>Hymenochaetales</taxon>
        <taxon>Rickenellaceae</taxon>
        <taxon>Rickenella</taxon>
    </lineage>
</organism>
<keyword evidence="4" id="KW-0238">DNA-binding</keyword>
<dbReference type="GO" id="GO:0000724">
    <property type="term" value="P:double-strand break repair via homologous recombination"/>
    <property type="evidence" value="ECO:0007669"/>
    <property type="project" value="TreeGrafter"/>
</dbReference>
<dbReference type="GO" id="GO:0005524">
    <property type="term" value="F:ATP binding"/>
    <property type="evidence" value="ECO:0007669"/>
    <property type="project" value="UniProtKB-KW"/>
</dbReference>
<dbReference type="GO" id="GO:0009378">
    <property type="term" value="F:four-way junction helicase activity"/>
    <property type="evidence" value="ECO:0007669"/>
    <property type="project" value="TreeGrafter"/>
</dbReference>
<evidence type="ECO:0000313" key="10">
    <source>
        <dbReference type="EMBL" id="TDL15073.1"/>
    </source>
</evidence>
<evidence type="ECO:0000256" key="5">
    <source>
        <dbReference type="ARBA" id="ARBA00023235"/>
    </source>
</evidence>
<dbReference type="GO" id="GO:0003677">
    <property type="term" value="F:DNA binding"/>
    <property type="evidence" value="ECO:0007669"/>
    <property type="project" value="UniProtKB-KW"/>
</dbReference>
<keyword evidence="5" id="KW-0413">Isomerase</keyword>
<evidence type="ECO:0000259" key="9">
    <source>
        <dbReference type="PROSITE" id="PS51194"/>
    </source>
</evidence>
<dbReference type="SUPFAM" id="SSF52540">
    <property type="entry name" value="P-loop containing nucleoside triphosphate hydrolases"/>
    <property type="match status" value="1"/>
</dbReference>
<dbReference type="SMART" id="SM00490">
    <property type="entry name" value="HELICc"/>
    <property type="match status" value="1"/>
</dbReference>
<feature type="domain" description="Helicase C-terminal" evidence="9">
    <location>
        <begin position="231"/>
        <end position="375"/>
    </location>
</feature>
<evidence type="ECO:0000259" key="8">
    <source>
        <dbReference type="PROSITE" id="PS51192"/>
    </source>
</evidence>
<dbReference type="Gene3D" id="3.40.50.300">
    <property type="entry name" value="P-loop containing nucleotide triphosphate hydrolases"/>
    <property type="match status" value="2"/>
</dbReference>
<dbReference type="GO" id="GO:0043138">
    <property type="term" value="F:3'-5' DNA helicase activity"/>
    <property type="evidence" value="ECO:0007669"/>
    <property type="project" value="UniProtKB-EC"/>
</dbReference>
<evidence type="ECO:0000256" key="4">
    <source>
        <dbReference type="ARBA" id="ARBA00023125"/>
    </source>
</evidence>
<gene>
    <name evidence="10" type="ORF">BD410DRAFT_733208</name>
</gene>
<dbReference type="InterPro" id="IPR027417">
    <property type="entry name" value="P-loop_NTPase"/>
</dbReference>
<evidence type="ECO:0000256" key="3">
    <source>
        <dbReference type="ARBA" id="ARBA00022840"/>
    </source>
</evidence>
<dbReference type="Proteomes" id="UP000294933">
    <property type="component" value="Unassembled WGS sequence"/>
</dbReference>
<dbReference type="STRING" id="50990.A0A4Y7PHW1"/>
<dbReference type="SMART" id="SM00487">
    <property type="entry name" value="DEXDc"/>
    <property type="match status" value="1"/>
</dbReference>
<evidence type="ECO:0000256" key="6">
    <source>
        <dbReference type="ARBA" id="ARBA00034617"/>
    </source>
</evidence>
<dbReference type="PROSITE" id="PS51194">
    <property type="entry name" value="HELICASE_CTER"/>
    <property type="match status" value="1"/>
</dbReference>
<dbReference type="EMBL" id="ML170292">
    <property type="protein sequence ID" value="TDL15073.1"/>
    <property type="molecule type" value="Genomic_DNA"/>
</dbReference>